<feature type="chain" id="PRO_5045875099" evidence="5">
    <location>
        <begin position="33"/>
        <end position="316"/>
    </location>
</feature>
<dbReference type="PROSITE" id="PS50983">
    <property type="entry name" value="FE_B12_PBP"/>
    <property type="match status" value="1"/>
</dbReference>
<comment type="caution">
    <text evidence="7">The sequence shown here is derived from an EMBL/GenBank/DDBJ whole genome shotgun (WGS) entry which is preliminary data.</text>
</comment>
<keyword evidence="4 5" id="KW-0732">Signal</keyword>
<evidence type="ECO:0000256" key="3">
    <source>
        <dbReference type="ARBA" id="ARBA00022448"/>
    </source>
</evidence>
<reference evidence="7 8" key="1">
    <citation type="submission" date="2021-03" db="EMBL/GenBank/DDBJ databases">
        <title>Genomic Encyclopedia of Type Strains, Phase IV (KMG-IV): sequencing the most valuable type-strain genomes for metagenomic binning, comparative biology and taxonomic classification.</title>
        <authorList>
            <person name="Goeker M."/>
        </authorList>
    </citation>
    <scope>NUCLEOTIDE SEQUENCE [LARGE SCALE GENOMIC DNA]</scope>
    <source>
        <strain evidence="7 8">DSM 26048</strain>
    </source>
</reference>
<gene>
    <name evidence="7" type="ORF">J2Z66_004553</name>
</gene>
<dbReference type="RefSeq" id="WP_312894702.1">
    <property type="nucleotide sequence ID" value="NZ_JAGGLB010000016.1"/>
</dbReference>
<name>A0ABS4J1D6_9BACL</name>
<evidence type="ECO:0000313" key="7">
    <source>
        <dbReference type="EMBL" id="MBP1992936.1"/>
    </source>
</evidence>
<evidence type="ECO:0000256" key="1">
    <source>
        <dbReference type="ARBA" id="ARBA00004196"/>
    </source>
</evidence>
<dbReference type="Pfam" id="PF01497">
    <property type="entry name" value="Peripla_BP_2"/>
    <property type="match status" value="1"/>
</dbReference>
<dbReference type="InterPro" id="IPR051313">
    <property type="entry name" value="Bact_iron-sidero_bind"/>
</dbReference>
<proteinExistence type="inferred from homology"/>
<evidence type="ECO:0000313" key="8">
    <source>
        <dbReference type="Proteomes" id="UP001519287"/>
    </source>
</evidence>
<comment type="similarity">
    <text evidence="2">Belongs to the bacterial solute-binding protein 8 family.</text>
</comment>
<organism evidence="7 8">
    <name type="scientific">Paenibacillus eucommiae</name>
    <dbReference type="NCBI Taxonomy" id="1355755"/>
    <lineage>
        <taxon>Bacteria</taxon>
        <taxon>Bacillati</taxon>
        <taxon>Bacillota</taxon>
        <taxon>Bacilli</taxon>
        <taxon>Bacillales</taxon>
        <taxon>Paenibacillaceae</taxon>
        <taxon>Paenibacillus</taxon>
    </lineage>
</organism>
<evidence type="ECO:0000256" key="4">
    <source>
        <dbReference type="ARBA" id="ARBA00022729"/>
    </source>
</evidence>
<dbReference type="InterPro" id="IPR002491">
    <property type="entry name" value="ABC_transptr_periplasmic_BD"/>
</dbReference>
<feature type="domain" description="Fe/B12 periplasmic-binding" evidence="6">
    <location>
        <begin position="61"/>
        <end position="316"/>
    </location>
</feature>
<evidence type="ECO:0000256" key="5">
    <source>
        <dbReference type="SAM" id="SignalP"/>
    </source>
</evidence>
<dbReference type="PANTHER" id="PTHR30532:SF26">
    <property type="entry name" value="IRON(3+)-HYDROXAMATE-BINDING PROTEIN FHUD"/>
    <property type="match status" value="1"/>
</dbReference>
<dbReference type="Gene3D" id="3.40.50.1980">
    <property type="entry name" value="Nitrogenase molybdenum iron protein domain"/>
    <property type="match status" value="2"/>
</dbReference>
<keyword evidence="8" id="KW-1185">Reference proteome</keyword>
<protein>
    <submittedName>
        <fullName evidence="7">Iron complex transport system substrate-binding protein</fullName>
    </submittedName>
</protein>
<comment type="subcellular location">
    <subcellularLocation>
        <location evidence="1">Cell envelope</location>
    </subcellularLocation>
</comment>
<feature type="signal peptide" evidence="5">
    <location>
        <begin position="1"/>
        <end position="32"/>
    </location>
</feature>
<evidence type="ECO:0000256" key="2">
    <source>
        <dbReference type="ARBA" id="ARBA00008814"/>
    </source>
</evidence>
<accession>A0ABS4J1D6</accession>
<evidence type="ECO:0000259" key="6">
    <source>
        <dbReference type="PROSITE" id="PS50983"/>
    </source>
</evidence>
<dbReference type="PANTHER" id="PTHR30532">
    <property type="entry name" value="IRON III DICITRATE-BINDING PERIPLASMIC PROTEIN"/>
    <property type="match status" value="1"/>
</dbReference>
<dbReference type="EMBL" id="JAGGLB010000016">
    <property type="protein sequence ID" value="MBP1992936.1"/>
    <property type="molecule type" value="Genomic_DNA"/>
</dbReference>
<dbReference type="SUPFAM" id="SSF53807">
    <property type="entry name" value="Helical backbone' metal receptor"/>
    <property type="match status" value="1"/>
</dbReference>
<dbReference type="Proteomes" id="UP001519287">
    <property type="component" value="Unassembled WGS sequence"/>
</dbReference>
<sequence>MKRHHGKRIMLWGGIFLLLLLLSACSNSGDNASDVQVEESKKTIQYTTITGEQIEIPAHPQHVVYLGDKLGDFLAMDIPVIGNNLVHASGRFYEGKTEGIVDVGNPGDLELIMNLEPDLIINTYSQDTNRNEALSKIAPTVPFNSALPYRERVTEIGNIFGKQEEAAQWIAKFEAQSQEMWDKLQLAEGETATVFLQLGKTLYVMGNRSLGAIIYQEQGFAIPPAVKKNIIDEGLTFATVSEELLPEYAGDHLFVLILDNDESQTEADRVLQSPLWGTLHAVKKGNVYIASAKWNTDGLLALDQLLKELPQWMQRP</sequence>
<keyword evidence="3" id="KW-0813">Transport</keyword>
<dbReference type="PROSITE" id="PS51257">
    <property type="entry name" value="PROKAR_LIPOPROTEIN"/>
    <property type="match status" value="1"/>
</dbReference>